<protein>
    <submittedName>
        <fullName evidence="2">Flp pilus assembly pilin Flp</fullName>
    </submittedName>
</protein>
<evidence type="ECO:0000256" key="1">
    <source>
        <dbReference type="SAM" id="Phobius"/>
    </source>
</evidence>
<sequence length="77" mass="7965">MSNITLKTAVRVNGWANTAVSAVQKRYEAKDRGQTAFEYLGIILVVVAIIGGMVASGIGGAITTRITGLVNSITAGK</sequence>
<keyword evidence="1" id="KW-0812">Transmembrane</keyword>
<keyword evidence="1" id="KW-1133">Transmembrane helix</keyword>
<dbReference type="Proteomes" id="UP001519311">
    <property type="component" value="Unassembled WGS sequence"/>
</dbReference>
<accession>A0ABS4V6A1</accession>
<dbReference type="RefSeq" id="WP_056793753.1">
    <property type="nucleotide sequence ID" value="NZ_BMWJ01000001.1"/>
</dbReference>
<evidence type="ECO:0000313" key="2">
    <source>
        <dbReference type="EMBL" id="MBP2359372.1"/>
    </source>
</evidence>
<gene>
    <name evidence="2" type="ORF">JOF59_001772</name>
</gene>
<keyword evidence="3" id="KW-1185">Reference proteome</keyword>
<name>A0ABS4V6A1_9ACTN</name>
<feature type="transmembrane region" description="Helical" evidence="1">
    <location>
        <begin position="39"/>
        <end position="62"/>
    </location>
</feature>
<evidence type="ECO:0000313" key="3">
    <source>
        <dbReference type="Proteomes" id="UP001519311"/>
    </source>
</evidence>
<keyword evidence="1" id="KW-0472">Membrane</keyword>
<reference evidence="2 3" key="1">
    <citation type="submission" date="2021-03" db="EMBL/GenBank/DDBJ databases">
        <title>Sequencing the genomes of 1000 actinobacteria strains.</title>
        <authorList>
            <person name="Klenk H.-P."/>
        </authorList>
    </citation>
    <scope>NUCLEOTIDE SEQUENCE [LARGE SCALE GENOMIC DNA]</scope>
    <source>
        <strain evidence="2 3">DSM 40843</strain>
    </source>
</reference>
<organism evidence="2 3">
    <name type="scientific">Streptomyces clavifer</name>
    <dbReference type="NCBI Taxonomy" id="68188"/>
    <lineage>
        <taxon>Bacteria</taxon>
        <taxon>Bacillati</taxon>
        <taxon>Actinomycetota</taxon>
        <taxon>Actinomycetes</taxon>
        <taxon>Kitasatosporales</taxon>
        <taxon>Streptomycetaceae</taxon>
        <taxon>Streptomyces</taxon>
    </lineage>
</organism>
<dbReference type="EMBL" id="JAGINS010000001">
    <property type="protein sequence ID" value="MBP2359372.1"/>
    <property type="molecule type" value="Genomic_DNA"/>
</dbReference>
<proteinExistence type="predicted"/>
<comment type="caution">
    <text evidence="2">The sequence shown here is derived from an EMBL/GenBank/DDBJ whole genome shotgun (WGS) entry which is preliminary data.</text>
</comment>